<evidence type="ECO:0000313" key="14">
    <source>
        <dbReference type="Proteomes" id="UP001318040"/>
    </source>
</evidence>
<dbReference type="GO" id="GO:0008289">
    <property type="term" value="F:lipid binding"/>
    <property type="evidence" value="ECO:0007669"/>
    <property type="project" value="TreeGrafter"/>
</dbReference>
<evidence type="ECO:0000256" key="10">
    <source>
        <dbReference type="ARBA" id="ARBA00023180"/>
    </source>
</evidence>
<evidence type="ECO:0000256" key="6">
    <source>
        <dbReference type="ARBA" id="ARBA00022989"/>
    </source>
</evidence>
<dbReference type="PANTHER" id="PTHR11923">
    <property type="entry name" value="SCAVENGER RECEPTOR CLASS B TYPE-1 SR-B1"/>
    <property type="match status" value="1"/>
</dbReference>
<keyword evidence="14" id="KW-1185">Reference proteome</keyword>
<comment type="similarity">
    <text evidence="3">Belongs to the CD36 family.</text>
</comment>
<organism evidence="14 16">
    <name type="scientific">Petromyzon marinus</name>
    <name type="common">Sea lamprey</name>
    <dbReference type="NCBI Taxonomy" id="7757"/>
    <lineage>
        <taxon>Eukaryota</taxon>
        <taxon>Metazoa</taxon>
        <taxon>Chordata</taxon>
        <taxon>Craniata</taxon>
        <taxon>Vertebrata</taxon>
        <taxon>Cyclostomata</taxon>
        <taxon>Hyperoartia</taxon>
        <taxon>Petromyzontiformes</taxon>
        <taxon>Petromyzontidae</taxon>
        <taxon>Petromyzon</taxon>
    </lineage>
</organism>
<dbReference type="GO" id="GO:0005044">
    <property type="term" value="F:scavenger receptor activity"/>
    <property type="evidence" value="ECO:0007669"/>
    <property type="project" value="TreeGrafter"/>
</dbReference>
<keyword evidence="5 13" id="KW-0812">Transmembrane</keyword>
<evidence type="ECO:0000256" key="3">
    <source>
        <dbReference type="ARBA" id="ARBA00010532"/>
    </source>
</evidence>
<keyword evidence="10" id="KW-0325">Glycoprotein</keyword>
<proteinExistence type="inferred from homology"/>
<evidence type="ECO:0000256" key="7">
    <source>
        <dbReference type="ARBA" id="ARBA00023136"/>
    </source>
</evidence>
<evidence type="ECO:0000256" key="13">
    <source>
        <dbReference type="SAM" id="Phobius"/>
    </source>
</evidence>
<dbReference type="GO" id="GO:0005901">
    <property type="term" value="C:caveola"/>
    <property type="evidence" value="ECO:0007669"/>
    <property type="project" value="UniProtKB-SubCell"/>
</dbReference>
<evidence type="ECO:0000256" key="2">
    <source>
        <dbReference type="ARBA" id="ARBA00004651"/>
    </source>
</evidence>
<feature type="transmembrane region" description="Helical" evidence="13">
    <location>
        <begin position="7"/>
        <end position="28"/>
    </location>
</feature>
<dbReference type="PRINTS" id="PR01609">
    <property type="entry name" value="CD36FAMILY"/>
</dbReference>
<keyword evidence="4" id="KW-1003">Cell membrane</keyword>
<dbReference type="Pfam" id="PF01130">
    <property type="entry name" value="CD36"/>
    <property type="match status" value="1"/>
</dbReference>
<dbReference type="GO" id="GO:0005737">
    <property type="term" value="C:cytoplasm"/>
    <property type="evidence" value="ECO:0007669"/>
    <property type="project" value="TreeGrafter"/>
</dbReference>
<keyword evidence="9" id="KW-0675">Receptor</keyword>
<dbReference type="KEGG" id="pmrn:116937555"/>
<sequence>MKSSRCCTVVLVTGCLMALVGGVFIWAFDEILRSQVVKNVQLREGGFTYDIWKEVPVAFYMSVYVWEVANPRQVVSGNKPSLVQRGPFVYREYRKKANITFNENGTVSYREYRHYRFSRERSIASDDFMFTTINVPVLGAALAVENAPAFVKFMMDTAFTLLGAEPLIRLRVRDLLWGYSDPFIDFVHNNFPSILPNSKFGFFMDYNNSNNGLFTAYTGVSDISQAHVLVNWNGMEELSYWGTESANMINGTQGQMWPPFHDPKLPLKFFSPEACRSLQMDPVHRGWSLGIPVVRFMAPAWLFANSTDHVGNAGFCPCGPSGVLNVSRCRYGVCTSV</sequence>
<evidence type="ECO:0000256" key="4">
    <source>
        <dbReference type="ARBA" id="ARBA00022475"/>
    </source>
</evidence>
<dbReference type="GO" id="GO:0030169">
    <property type="term" value="F:low-density lipoprotein particle binding"/>
    <property type="evidence" value="ECO:0007669"/>
    <property type="project" value="TreeGrafter"/>
</dbReference>
<evidence type="ECO:0000256" key="11">
    <source>
        <dbReference type="ARBA" id="ARBA00040821"/>
    </source>
</evidence>
<evidence type="ECO:0000313" key="16">
    <source>
        <dbReference type="RefSeq" id="XP_032800580.1"/>
    </source>
</evidence>
<dbReference type="GO" id="GO:0070508">
    <property type="term" value="P:cholesterol import"/>
    <property type="evidence" value="ECO:0007669"/>
    <property type="project" value="TreeGrafter"/>
</dbReference>
<dbReference type="InterPro" id="IPR002159">
    <property type="entry name" value="CD36_fam"/>
</dbReference>
<keyword evidence="7 13" id="KW-0472">Membrane</keyword>
<dbReference type="Proteomes" id="UP001318040">
    <property type="component" value="Unplaced"/>
</dbReference>
<dbReference type="PANTHER" id="PTHR11923:SF110">
    <property type="entry name" value="SCAVENGER RECEPTOR CLASS B MEMBER 1"/>
    <property type="match status" value="1"/>
</dbReference>
<gene>
    <name evidence="15 16" type="primary">LOC116937555</name>
</gene>
<evidence type="ECO:0000256" key="5">
    <source>
        <dbReference type="ARBA" id="ARBA00022692"/>
    </source>
</evidence>
<accession>A0AAJ7SKX6</accession>
<dbReference type="RefSeq" id="XP_032800579.1">
    <property type="nucleotide sequence ID" value="XM_032944688.1"/>
</dbReference>
<name>A0AAJ7SKX6_PETMA</name>
<dbReference type="GO" id="GO:0043654">
    <property type="term" value="P:recognition of apoptotic cell"/>
    <property type="evidence" value="ECO:0007669"/>
    <property type="project" value="TreeGrafter"/>
</dbReference>
<dbReference type="AlphaFoldDB" id="A0AAJ7SKX6"/>
<keyword evidence="8" id="KW-1015">Disulfide bond</keyword>
<dbReference type="RefSeq" id="XP_032800580.1">
    <property type="nucleotide sequence ID" value="XM_032944689.1"/>
</dbReference>
<evidence type="ECO:0000256" key="8">
    <source>
        <dbReference type="ARBA" id="ARBA00023157"/>
    </source>
</evidence>
<evidence type="ECO:0000256" key="9">
    <source>
        <dbReference type="ARBA" id="ARBA00023170"/>
    </source>
</evidence>
<evidence type="ECO:0000256" key="1">
    <source>
        <dbReference type="ARBA" id="ARBA00004189"/>
    </source>
</evidence>
<keyword evidence="6 13" id="KW-1133">Transmembrane helix</keyword>
<comment type="subcellular location">
    <subcellularLocation>
        <location evidence="2">Cell membrane</location>
        <topology evidence="2">Multi-pass membrane protein</topology>
    </subcellularLocation>
    <subcellularLocation>
        <location evidence="1">Membrane</location>
        <location evidence="1">Caveola</location>
        <topology evidence="1">Multi-pass membrane protein</topology>
    </subcellularLocation>
</comment>
<evidence type="ECO:0000313" key="15">
    <source>
        <dbReference type="RefSeq" id="XP_032800579.1"/>
    </source>
</evidence>
<protein>
    <recommendedName>
        <fullName evidence="11">Scavenger receptor class B member 1</fullName>
    </recommendedName>
    <alternativeName>
        <fullName evidence="12">SR-BI</fullName>
    </alternativeName>
</protein>
<dbReference type="GO" id="GO:0034381">
    <property type="term" value="P:plasma lipoprotein particle clearance"/>
    <property type="evidence" value="ECO:0007669"/>
    <property type="project" value="TreeGrafter"/>
</dbReference>
<evidence type="ECO:0000256" key="12">
    <source>
        <dbReference type="ARBA" id="ARBA00042244"/>
    </source>
</evidence>
<dbReference type="GO" id="GO:0033344">
    <property type="term" value="P:cholesterol efflux"/>
    <property type="evidence" value="ECO:0007669"/>
    <property type="project" value="TreeGrafter"/>
</dbReference>
<reference evidence="15 16" key="1">
    <citation type="submission" date="2025-04" db="UniProtKB">
        <authorList>
            <consortium name="RefSeq"/>
        </authorList>
    </citation>
    <scope>IDENTIFICATION</scope>
    <source>
        <tissue evidence="15 16">Sperm</tissue>
    </source>
</reference>